<dbReference type="EC" id="1.3.1.98" evidence="20"/>
<dbReference type="InterPro" id="IPR013221">
    <property type="entry name" value="Mur_ligase_cen"/>
</dbReference>
<dbReference type="GO" id="GO:0005737">
    <property type="term" value="C:cytoplasm"/>
    <property type="evidence" value="ECO:0007669"/>
    <property type="project" value="UniProtKB-SubCell"/>
</dbReference>
<dbReference type="InterPro" id="IPR004101">
    <property type="entry name" value="Mur_ligase_C"/>
</dbReference>
<evidence type="ECO:0000256" key="14">
    <source>
        <dbReference type="ARBA" id="ARBA00022984"/>
    </source>
</evidence>
<evidence type="ECO:0000256" key="9">
    <source>
        <dbReference type="ARBA" id="ARBA00022741"/>
    </source>
</evidence>
<evidence type="ECO:0000256" key="5">
    <source>
        <dbReference type="ARBA" id="ARBA00022490"/>
    </source>
</evidence>
<feature type="domain" description="FAD-binding PCMH-type" evidence="21">
    <location>
        <begin position="478"/>
        <end position="649"/>
    </location>
</feature>
<proteinExistence type="inferred from homology"/>
<dbReference type="SUPFAM" id="SSF51984">
    <property type="entry name" value="MurCD N-terminal domain"/>
    <property type="match status" value="1"/>
</dbReference>
<evidence type="ECO:0000256" key="17">
    <source>
        <dbReference type="ARBA" id="ARBA00023316"/>
    </source>
</evidence>
<dbReference type="NCBIfam" id="TIGR01082">
    <property type="entry name" value="murC"/>
    <property type="match status" value="1"/>
</dbReference>
<dbReference type="Pfam" id="PF02873">
    <property type="entry name" value="MurB_C"/>
    <property type="match status" value="1"/>
</dbReference>
<dbReference type="InterPro" id="IPR011601">
    <property type="entry name" value="MurB_C"/>
</dbReference>
<dbReference type="HAMAP" id="MF_00037">
    <property type="entry name" value="MurB"/>
    <property type="match status" value="1"/>
</dbReference>
<dbReference type="SUPFAM" id="SSF53244">
    <property type="entry name" value="MurD-like peptide ligases, peptide-binding domain"/>
    <property type="match status" value="1"/>
</dbReference>
<dbReference type="PATRIC" id="fig|1618486.3.peg.116"/>
<comment type="subcellular location">
    <subcellularLocation>
        <location evidence="3 20">Cytoplasm</location>
    </subcellularLocation>
</comment>
<dbReference type="InterPro" id="IPR000713">
    <property type="entry name" value="Mur_ligase_N"/>
</dbReference>
<reference evidence="22 23" key="1">
    <citation type="journal article" date="2015" name="Nature">
        <title>rRNA introns, odd ribosomes, and small enigmatic genomes across a large radiation of phyla.</title>
        <authorList>
            <person name="Brown C.T."/>
            <person name="Hug L.A."/>
            <person name="Thomas B.C."/>
            <person name="Sharon I."/>
            <person name="Castelle C.J."/>
            <person name="Singh A."/>
            <person name="Wilkins M.J."/>
            <person name="Williams K.H."/>
            <person name="Banfield J.F."/>
        </authorList>
    </citation>
    <scope>NUCLEOTIDE SEQUENCE [LARGE SCALE GENOMIC DNA]</scope>
</reference>
<dbReference type="Pfam" id="PF02875">
    <property type="entry name" value="Mur_ligase_C"/>
    <property type="match status" value="1"/>
</dbReference>
<evidence type="ECO:0000256" key="8">
    <source>
        <dbReference type="ARBA" id="ARBA00022630"/>
    </source>
</evidence>
<dbReference type="InterPro" id="IPR016169">
    <property type="entry name" value="FAD-bd_PCMH_sub2"/>
</dbReference>
<evidence type="ECO:0000256" key="7">
    <source>
        <dbReference type="ARBA" id="ARBA00022618"/>
    </source>
</evidence>
<dbReference type="Proteomes" id="UP000034917">
    <property type="component" value="Unassembled WGS sequence"/>
</dbReference>
<dbReference type="GO" id="GO:0008360">
    <property type="term" value="P:regulation of cell shape"/>
    <property type="evidence" value="ECO:0007669"/>
    <property type="project" value="UniProtKB-KW"/>
</dbReference>
<evidence type="ECO:0000256" key="2">
    <source>
        <dbReference type="ARBA" id="ARBA00003921"/>
    </source>
</evidence>
<comment type="similarity">
    <text evidence="20">Belongs to the MurB family.</text>
</comment>
<evidence type="ECO:0000256" key="6">
    <source>
        <dbReference type="ARBA" id="ARBA00022598"/>
    </source>
</evidence>
<dbReference type="GO" id="GO:0005524">
    <property type="term" value="F:ATP binding"/>
    <property type="evidence" value="ECO:0007669"/>
    <property type="project" value="UniProtKB-KW"/>
</dbReference>
<dbReference type="GO" id="GO:0009252">
    <property type="term" value="P:peptidoglycan biosynthetic process"/>
    <property type="evidence" value="ECO:0007669"/>
    <property type="project" value="UniProtKB-UniRule"/>
</dbReference>
<comment type="catalytic activity">
    <reaction evidence="19 20">
        <text>UDP-N-acetyl-alpha-D-muramate + NADP(+) = UDP-N-acetyl-3-O-(1-carboxyvinyl)-alpha-D-glucosamine + NADPH + H(+)</text>
        <dbReference type="Rhea" id="RHEA:12248"/>
        <dbReference type="ChEBI" id="CHEBI:15378"/>
        <dbReference type="ChEBI" id="CHEBI:57783"/>
        <dbReference type="ChEBI" id="CHEBI:58349"/>
        <dbReference type="ChEBI" id="CHEBI:68483"/>
        <dbReference type="ChEBI" id="CHEBI:70757"/>
        <dbReference type="EC" id="1.3.1.98"/>
    </reaction>
</comment>
<dbReference type="GO" id="GO:0008763">
    <property type="term" value="F:UDP-N-acetylmuramate-L-alanine ligase activity"/>
    <property type="evidence" value="ECO:0007669"/>
    <property type="project" value="UniProtKB-UniRule"/>
</dbReference>
<evidence type="ECO:0000256" key="20">
    <source>
        <dbReference type="HAMAP-Rule" id="MF_00037"/>
    </source>
</evidence>
<keyword evidence="5 20" id="KW-0963">Cytoplasm</keyword>
<dbReference type="InterPro" id="IPR016166">
    <property type="entry name" value="FAD-bd_PCMH"/>
</dbReference>
<keyword evidence="14 20" id="KW-0573">Peptidoglycan synthesis</keyword>
<evidence type="ECO:0000256" key="4">
    <source>
        <dbReference type="ARBA" id="ARBA00004752"/>
    </source>
</evidence>
<dbReference type="GO" id="GO:0071555">
    <property type="term" value="P:cell wall organization"/>
    <property type="evidence" value="ECO:0007669"/>
    <property type="project" value="UniProtKB-KW"/>
</dbReference>
<dbReference type="UniPathway" id="UPA00219"/>
<dbReference type="Pfam" id="PF08245">
    <property type="entry name" value="Mur_ligase_M"/>
    <property type="match status" value="1"/>
</dbReference>
<evidence type="ECO:0000256" key="3">
    <source>
        <dbReference type="ARBA" id="ARBA00004496"/>
    </source>
</evidence>
<dbReference type="SUPFAM" id="SSF53623">
    <property type="entry name" value="MurD-like peptide ligases, catalytic domain"/>
    <property type="match status" value="1"/>
</dbReference>
<dbReference type="Gene3D" id="3.90.190.20">
    <property type="entry name" value="Mur ligase, C-terminal domain"/>
    <property type="match status" value="1"/>
</dbReference>
<keyword evidence="9" id="KW-0547">Nucleotide-binding</keyword>
<evidence type="ECO:0000256" key="18">
    <source>
        <dbReference type="ARBA" id="ARBA00047833"/>
    </source>
</evidence>
<comment type="cofactor">
    <cofactor evidence="1 20">
        <name>FAD</name>
        <dbReference type="ChEBI" id="CHEBI:57692"/>
    </cofactor>
</comment>
<evidence type="ECO:0000256" key="16">
    <source>
        <dbReference type="ARBA" id="ARBA00023306"/>
    </source>
</evidence>
<evidence type="ECO:0000256" key="13">
    <source>
        <dbReference type="ARBA" id="ARBA00022960"/>
    </source>
</evidence>
<evidence type="ECO:0000259" key="21">
    <source>
        <dbReference type="PROSITE" id="PS51387"/>
    </source>
</evidence>
<evidence type="ECO:0000313" key="23">
    <source>
        <dbReference type="Proteomes" id="UP000034917"/>
    </source>
</evidence>
<organism evidence="22 23">
    <name type="scientific">Candidatus Roizmanbacteria bacterium GW2011_GWC2_37_13</name>
    <dbReference type="NCBI Taxonomy" id="1618486"/>
    <lineage>
        <taxon>Bacteria</taxon>
        <taxon>Candidatus Roizmaniibacteriota</taxon>
    </lineage>
</organism>
<comment type="catalytic activity">
    <reaction evidence="18">
        <text>UDP-N-acetyl-alpha-D-muramate + L-alanine + ATP = UDP-N-acetyl-alpha-D-muramoyl-L-alanine + ADP + phosphate + H(+)</text>
        <dbReference type="Rhea" id="RHEA:23372"/>
        <dbReference type="ChEBI" id="CHEBI:15378"/>
        <dbReference type="ChEBI" id="CHEBI:30616"/>
        <dbReference type="ChEBI" id="CHEBI:43474"/>
        <dbReference type="ChEBI" id="CHEBI:57972"/>
        <dbReference type="ChEBI" id="CHEBI:70757"/>
        <dbReference type="ChEBI" id="CHEBI:83898"/>
        <dbReference type="ChEBI" id="CHEBI:456216"/>
        <dbReference type="EC" id="6.3.2.8"/>
    </reaction>
</comment>
<dbReference type="Gene3D" id="3.30.43.10">
    <property type="entry name" value="Uridine Diphospho-n-acetylenolpyruvylglucosamine Reductase, domain 2"/>
    <property type="match status" value="1"/>
</dbReference>
<feature type="active site" evidence="20">
    <location>
        <position position="748"/>
    </location>
</feature>
<dbReference type="GO" id="GO:0051301">
    <property type="term" value="P:cell division"/>
    <property type="evidence" value="ECO:0007669"/>
    <property type="project" value="UniProtKB-KW"/>
</dbReference>
<dbReference type="InterPro" id="IPR050061">
    <property type="entry name" value="MurCDEF_pg_biosynth"/>
</dbReference>
<dbReference type="Gene3D" id="3.40.1190.10">
    <property type="entry name" value="Mur-like, catalytic domain"/>
    <property type="match status" value="1"/>
</dbReference>
<gene>
    <name evidence="20" type="primary">murB</name>
    <name evidence="22" type="ORF">US40_C0002G0030</name>
</gene>
<keyword evidence="6 22" id="KW-0436">Ligase</keyword>
<feature type="active site" description="Proton donor" evidence="20">
    <location>
        <position position="678"/>
    </location>
</feature>
<protein>
    <recommendedName>
        <fullName evidence="20">UDP-N-acetylenolpyruvoylglucosamine reductase</fullName>
        <ecNumber evidence="20">1.3.1.98</ecNumber>
    </recommendedName>
    <alternativeName>
        <fullName evidence="20">UDP-N-acetylmuramate dehydrogenase</fullName>
    </alternativeName>
</protein>
<evidence type="ECO:0000256" key="11">
    <source>
        <dbReference type="ARBA" id="ARBA00022840"/>
    </source>
</evidence>
<dbReference type="Gene3D" id="3.90.78.10">
    <property type="entry name" value="UDP-N-acetylenolpyruvoylglucosamine reductase, C-terminal domain"/>
    <property type="match status" value="1"/>
</dbReference>
<keyword evidence="15 20" id="KW-0560">Oxidoreductase</keyword>
<dbReference type="InterPro" id="IPR036565">
    <property type="entry name" value="Mur-like_cat_sf"/>
</dbReference>
<comment type="caution">
    <text evidence="22">The sequence shown here is derived from an EMBL/GenBank/DDBJ whole genome shotgun (WGS) entry which is preliminary data.</text>
</comment>
<evidence type="ECO:0000256" key="12">
    <source>
        <dbReference type="ARBA" id="ARBA00022857"/>
    </source>
</evidence>
<dbReference type="PROSITE" id="PS51387">
    <property type="entry name" value="FAD_PCMH"/>
    <property type="match status" value="1"/>
</dbReference>
<dbReference type="Pfam" id="PF01565">
    <property type="entry name" value="FAD_binding_4"/>
    <property type="match status" value="1"/>
</dbReference>
<dbReference type="NCBIfam" id="TIGR00179">
    <property type="entry name" value="murB"/>
    <property type="match status" value="1"/>
</dbReference>
<comment type="pathway">
    <text evidence="4 20">Cell wall biogenesis; peptidoglycan biosynthesis.</text>
</comment>
<keyword evidence="17 20" id="KW-0961">Cell wall biogenesis/degradation</keyword>
<comment type="function">
    <text evidence="2 20">Cell wall formation.</text>
</comment>
<evidence type="ECO:0000313" key="22">
    <source>
        <dbReference type="EMBL" id="KKQ26496.1"/>
    </source>
</evidence>
<keyword evidence="13 20" id="KW-0133">Cell shape</keyword>
<dbReference type="InterPro" id="IPR003170">
    <property type="entry name" value="MurB"/>
</dbReference>
<keyword evidence="7 20" id="KW-0132">Cell division</keyword>
<evidence type="ECO:0000256" key="19">
    <source>
        <dbReference type="ARBA" id="ARBA00048914"/>
    </source>
</evidence>
<dbReference type="InterPro" id="IPR016167">
    <property type="entry name" value="FAD-bd_PCMH_sub1"/>
</dbReference>
<keyword evidence="10 20" id="KW-0274">FAD</keyword>
<dbReference type="InterPro" id="IPR036635">
    <property type="entry name" value="MurB_C_sf"/>
</dbReference>
<dbReference type="PANTHER" id="PTHR43445:SF3">
    <property type="entry name" value="UDP-N-ACETYLMURAMATE--L-ALANINE LIGASE"/>
    <property type="match status" value="1"/>
</dbReference>
<dbReference type="Gene3D" id="3.30.465.10">
    <property type="match status" value="1"/>
</dbReference>
<dbReference type="InterPro" id="IPR036615">
    <property type="entry name" value="Mur_ligase_C_dom_sf"/>
</dbReference>
<dbReference type="SUPFAM" id="SSF56176">
    <property type="entry name" value="FAD-binding/transporter-associated domain-like"/>
    <property type="match status" value="1"/>
</dbReference>
<evidence type="ECO:0000256" key="15">
    <source>
        <dbReference type="ARBA" id="ARBA00023002"/>
    </source>
</evidence>
<dbReference type="InterPro" id="IPR036318">
    <property type="entry name" value="FAD-bd_PCMH-like_sf"/>
</dbReference>
<dbReference type="Pfam" id="PF01225">
    <property type="entry name" value="Mur_ligase"/>
    <property type="match status" value="1"/>
</dbReference>
<accession>A0A0G0JEA2</accession>
<evidence type="ECO:0000256" key="10">
    <source>
        <dbReference type="ARBA" id="ARBA00022827"/>
    </source>
</evidence>
<dbReference type="SUPFAM" id="SSF56194">
    <property type="entry name" value="Uridine diphospho-N-Acetylenolpyruvylglucosamine reductase, MurB, C-terminal domain"/>
    <property type="match status" value="1"/>
</dbReference>
<dbReference type="GO" id="GO:0008762">
    <property type="term" value="F:UDP-N-acetylmuramate dehydrogenase activity"/>
    <property type="evidence" value="ECO:0007669"/>
    <property type="project" value="UniProtKB-UniRule"/>
</dbReference>
<evidence type="ECO:0000256" key="1">
    <source>
        <dbReference type="ARBA" id="ARBA00001974"/>
    </source>
</evidence>
<dbReference type="InterPro" id="IPR005758">
    <property type="entry name" value="UDP-N-AcMur_Ala_ligase_MurC"/>
</dbReference>
<sequence>MLKQAKNIFFVGIKGVAMANLGVVLKKMGKNVTGCDVEEEFITDKLLKDNKITWKVGFKDLPKNIDLMVYSAAHQGLSNPLIIKAKKRKVNVISQAGLLGELMLGFETKIAVAGCHGKTTTASLLSYALNKLNAKPSYFVGVPFFTDYQGADYQEKKYFVIEADEYGINPPSDKTPKFFKLNPDWIICTNIDFDHPDVYKNIEETRKAFVKFFGEKKLILNIDDTKILQSINTLKSRRIITYGFSEKADYQIVNWKIDKDGSVFSIKGTDSFKISLFGKHNISNAAAVIVQLLQLGFTAGKIKKALLGFKGAQRRFELVYKNNDTYLFDDYAHHPAEIEATIKSTRDRFGGRRIIIIFQPHTYSRTNFLLNKFKEGLSSADIGFILPIFASARENSRQFKIDSQDIVKGKKNLYYVESSVQLINRLEKFVKKGDVIFTMGAGDVYKLKDKIIKTINGLTNYGLRIEKNKDLSHYLTLRNQVKAEYFLEARTRGDLIEAKKYCLKNKLPLFMLGGGSNLAIIKEKIEGLIVKNNYLDLKILKESKNKITISVSSGYPVSLLVAKSIAAGWEGFEYHKGLPGTVGGAIYMNSKWTKPPIYFGDSLVYAYLVNNRGEVKKVNRDYFKFAYDYSILQKTKEIVLEGIFELKKSNAKILQEKADWALLYRKKTQPFGIASSGCFFRNPGKISAGYLIDKVGLKGYAVGDYFVSPIHANFIINKGKGKSKDLIKLLGIIKNKVKEKFDIELEEEVIVI</sequence>
<name>A0A0G0JEA2_9BACT</name>
<dbReference type="PANTHER" id="PTHR43445">
    <property type="entry name" value="UDP-N-ACETYLMURAMATE--L-ALANINE LIGASE-RELATED"/>
    <property type="match status" value="1"/>
</dbReference>
<keyword evidence="12 20" id="KW-0521">NADP</keyword>
<comment type="caution">
    <text evidence="20">Lacks conserved residue(s) required for the propagation of feature annotation.</text>
</comment>
<dbReference type="Gene3D" id="3.40.50.720">
    <property type="entry name" value="NAD(P)-binding Rossmann-like Domain"/>
    <property type="match status" value="1"/>
</dbReference>
<dbReference type="AlphaFoldDB" id="A0A0G0JEA2"/>
<keyword evidence="11" id="KW-0067">ATP-binding</keyword>
<dbReference type="EMBL" id="LBSV01000002">
    <property type="protein sequence ID" value="KKQ26496.1"/>
    <property type="molecule type" value="Genomic_DNA"/>
</dbReference>
<dbReference type="GO" id="GO:0071949">
    <property type="term" value="F:FAD binding"/>
    <property type="evidence" value="ECO:0007669"/>
    <property type="project" value="InterPro"/>
</dbReference>
<keyword evidence="16 20" id="KW-0131">Cell cycle</keyword>
<keyword evidence="8 20" id="KW-0285">Flavoprotein</keyword>
<dbReference type="InterPro" id="IPR006094">
    <property type="entry name" value="Oxid_FAD_bind_N"/>
</dbReference>